<proteinExistence type="predicted"/>
<evidence type="ECO:0000313" key="1">
    <source>
        <dbReference type="EMBL" id="PSB03712.1"/>
    </source>
</evidence>
<protein>
    <recommendedName>
        <fullName evidence="3">HicB family protein</fullName>
    </recommendedName>
</protein>
<dbReference type="Proteomes" id="UP000238762">
    <property type="component" value="Unassembled WGS sequence"/>
</dbReference>
<name>A0A2T1C5Z7_9CYAN</name>
<evidence type="ECO:0008006" key="3">
    <source>
        <dbReference type="Google" id="ProtNLM"/>
    </source>
</evidence>
<organism evidence="1 2">
    <name type="scientific">Merismopedia glauca CCAP 1448/3</name>
    <dbReference type="NCBI Taxonomy" id="1296344"/>
    <lineage>
        <taxon>Bacteria</taxon>
        <taxon>Bacillati</taxon>
        <taxon>Cyanobacteriota</taxon>
        <taxon>Cyanophyceae</taxon>
        <taxon>Synechococcales</taxon>
        <taxon>Merismopediaceae</taxon>
        <taxon>Merismopedia</taxon>
    </lineage>
</organism>
<reference evidence="1 2" key="2">
    <citation type="submission" date="2018-03" db="EMBL/GenBank/DDBJ databases">
        <title>The ancient ancestry and fast evolution of plastids.</title>
        <authorList>
            <person name="Moore K.R."/>
            <person name="Magnabosco C."/>
            <person name="Momper L."/>
            <person name="Gold D.A."/>
            <person name="Bosak T."/>
            <person name="Fournier G.P."/>
        </authorList>
    </citation>
    <scope>NUCLEOTIDE SEQUENCE [LARGE SCALE GENOMIC DNA]</scope>
    <source>
        <strain evidence="1 2">CCAP 1448/3</strain>
    </source>
</reference>
<comment type="caution">
    <text evidence="1">The sequence shown here is derived from an EMBL/GenBank/DDBJ whole genome shotgun (WGS) entry which is preliminary data.</text>
</comment>
<dbReference type="OrthoDB" id="428699at2"/>
<sequence>MVSSTYKILLEQTADGQSSATVLEIPDCHAIGIDPQAAISQVQTRLTERLAKAQIISIEIPAPPPQNPWIEFAGIFKDDADFADITKAIRAERTSNESATLS</sequence>
<accession>A0A2T1C5Z7</accession>
<reference evidence="1 2" key="1">
    <citation type="submission" date="2018-02" db="EMBL/GenBank/DDBJ databases">
        <authorList>
            <person name="Cohen D.B."/>
            <person name="Kent A.D."/>
        </authorList>
    </citation>
    <scope>NUCLEOTIDE SEQUENCE [LARGE SCALE GENOMIC DNA]</scope>
    <source>
        <strain evidence="1 2">CCAP 1448/3</strain>
    </source>
</reference>
<keyword evidence="2" id="KW-1185">Reference proteome</keyword>
<dbReference type="SUPFAM" id="SSF143100">
    <property type="entry name" value="TTHA1013/TTHA0281-like"/>
    <property type="match status" value="1"/>
</dbReference>
<dbReference type="EMBL" id="PVWJ01000026">
    <property type="protein sequence ID" value="PSB03712.1"/>
    <property type="molecule type" value="Genomic_DNA"/>
</dbReference>
<dbReference type="InterPro" id="IPR035069">
    <property type="entry name" value="TTHA1013/TTHA0281-like"/>
</dbReference>
<gene>
    <name evidence="1" type="ORF">C7B64_07315</name>
</gene>
<dbReference type="AlphaFoldDB" id="A0A2T1C5Z7"/>
<dbReference type="RefSeq" id="WP_106287981.1">
    <property type="nucleotide sequence ID" value="NZ_CAWNTC010000246.1"/>
</dbReference>
<evidence type="ECO:0000313" key="2">
    <source>
        <dbReference type="Proteomes" id="UP000238762"/>
    </source>
</evidence>